<organism evidence="2 3">
    <name type="scientific">Elysia crispata</name>
    <name type="common">lettuce slug</name>
    <dbReference type="NCBI Taxonomy" id="231223"/>
    <lineage>
        <taxon>Eukaryota</taxon>
        <taxon>Metazoa</taxon>
        <taxon>Spiralia</taxon>
        <taxon>Lophotrochozoa</taxon>
        <taxon>Mollusca</taxon>
        <taxon>Gastropoda</taxon>
        <taxon>Heterobranchia</taxon>
        <taxon>Euthyneura</taxon>
        <taxon>Panpulmonata</taxon>
        <taxon>Sacoglossa</taxon>
        <taxon>Placobranchoidea</taxon>
        <taxon>Plakobranchidae</taxon>
        <taxon>Elysia</taxon>
    </lineage>
</organism>
<evidence type="ECO:0000256" key="1">
    <source>
        <dbReference type="SAM" id="MobiDB-lite"/>
    </source>
</evidence>
<evidence type="ECO:0000313" key="3">
    <source>
        <dbReference type="Proteomes" id="UP001283361"/>
    </source>
</evidence>
<sequence>MFLFSQDPILKRQNCGLSKRVIGAGRGNSTNSNVSCQSLDSGRESSVSVTSQASISSDDAEYITPSRSFEAEEISIRSTRESKRRESTKQNRISMKDMFLSLSEKSETEGEELPTPPPVPPRPPSRAARQHKNTKTRSLSQTTPPVTKPKPQVFVKRGTSNPQILPIPSPRNSQK</sequence>
<proteinExistence type="predicted"/>
<feature type="compositionally biased region" description="Polar residues" evidence="1">
    <location>
        <begin position="27"/>
        <end position="40"/>
    </location>
</feature>
<keyword evidence="3" id="KW-1185">Reference proteome</keyword>
<feature type="compositionally biased region" description="Pro residues" evidence="1">
    <location>
        <begin position="114"/>
        <end position="124"/>
    </location>
</feature>
<protein>
    <submittedName>
        <fullName evidence="2">Uncharacterized protein</fullName>
    </submittedName>
</protein>
<reference evidence="2" key="1">
    <citation type="journal article" date="2023" name="G3 (Bethesda)">
        <title>A reference genome for the long-term kleptoplast-retaining sea slug Elysia crispata morphotype clarki.</title>
        <authorList>
            <person name="Eastman K.E."/>
            <person name="Pendleton A.L."/>
            <person name="Shaikh M.A."/>
            <person name="Suttiyut T."/>
            <person name="Ogas R."/>
            <person name="Tomko P."/>
            <person name="Gavelis G."/>
            <person name="Widhalm J.R."/>
            <person name="Wisecaver J.H."/>
        </authorList>
    </citation>
    <scope>NUCLEOTIDE SEQUENCE</scope>
    <source>
        <strain evidence="2">ECLA1</strain>
    </source>
</reference>
<feature type="compositionally biased region" description="Low complexity" evidence="1">
    <location>
        <begin position="141"/>
        <end position="156"/>
    </location>
</feature>
<feature type="compositionally biased region" description="Basic and acidic residues" evidence="1">
    <location>
        <begin position="74"/>
        <end position="89"/>
    </location>
</feature>
<dbReference type="AlphaFoldDB" id="A0AAE1E186"/>
<feature type="region of interest" description="Disordered" evidence="1">
    <location>
        <begin position="21"/>
        <end position="175"/>
    </location>
</feature>
<feature type="compositionally biased region" description="Low complexity" evidence="1">
    <location>
        <begin position="45"/>
        <end position="57"/>
    </location>
</feature>
<comment type="caution">
    <text evidence="2">The sequence shown here is derived from an EMBL/GenBank/DDBJ whole genome shotgun (WGS) entry which is preliminary data.</text>
</comment>
<dbReference type="EMBL" id="JAWDGP010001678">
    <property type="protein sequence ID" value="KAK3789163.1"/>
    <property type="molecule type" value="Genomic_DNA"/>
</dbReference>
<evidence type="ECO:0000313" key="2">
    <source>
        <dbReference type="EMBL" id="KAK3789163.1"/>
    </source>
</evidence>
<gene>
    <name evidence="2" type="ORF">RRG08_001556</name>
</gene>
<accession>A0AAE1E186</accession>
<name>A0AAE1E186_9GAST</name>
<dbReference type="Proteomes" id="UP001283361">
    <property type="component" value="Unassembled WGS sequence"/>
</dbReference>